<keyword evidence="1" id="KW-0732">Signal</keyword>
<feature type="signal peptide" evidence="1">
    <location>
        <begin position="1"/>
        <end position="25"/>
    </location>
</feature>
<feature type="chain" id="PRO_5026182888" evidence="1">
    <location>
        <begin position="26"/>
        <end position="138"/>
    </location>
</feature>
<dbReference type="EMBL" id="VZCB01000003">
    <property type="protein sequence ID" value="MQN79446.1"/>
    <property type="molecule type" value="Genomic_DNA"/>
</dbReference>
<protein>
    <submittedName>
        <fullName evidence="2">Uncharacterized protein</fullName>
    </submittedName>
</protein>
<accession>A0A6G1TWB5</accession>
<reference evidence="2 3" key="1">
    <citation type="submission" date="2019-09" db="EMBL/GenBank/DDBJ databases">
        <title>Distinct polysaccharide growth profiles of human intestinal Prevotella copri isolates.</title>
        <authorList>
            <person name="Fehlner-Peach H."/>
            <person name="Magnabosco C."/>
            <person name="Raghavan V."/>
            <person name="Scher J.U."/>
            <person name="Tett A."/>
            <person name="Cox L.M."/>
            <person name="Gottsegen C."/>
            <person name="Watters A."/>
            <person name="Wiltshire- Gordon J.D."/>
            <person name="Segata N."/>
            <person name="Bonneau R."/>
            <person name="Littman D.R."/>
        </authorList>
    </citation>
    <scope>NUCLEOTIDE SEQUENCE [LARGE SCALE GENOMIC DNA]</scope>
    <source>
        <strain evidence="3">iA622</strain>
    </source>
</reference>
<dbReference type="AlphaFoldDB" id="A0A6G1TWB5"/>
<name>A0A6G1TWB5_9BACT</name>
<dbReference type="Proteomes" id="UP000480425">
    <property type="component" value="Unassembled WGS sequence"/>
</dbReference>
<dbReference type="RefSeq" id="WP_153121772.1">
    <property type="nucleotide sequence ID" value="NZ_VZCB01000003.1"/>
</dbReference>
<gene>
    <name evidence="2" type="ORF">F7D73_00385</name>
</gene>
<evidence type="ECO:0000313" key="2">
    <source>
        <dbReference type="EMBL" id="MQN79446.1"/>
    </source>
</evidence>
<organism evidence="2 3">
    <name type="scientific">Segatella copri</name>
    <dbReference type="NCBI Taxonomy" id="165179"/>
    <lineage>
        <taxon>Bacteria</taxon>
        <taxon>Pseudomonadati</taxon>
        <taxon>Bacteroidota</taxon>
        <taxon>Bacteroidia</taxon>
        <taxon>Bacteroidales</taxon>
        <taxon>Prevotellaceae</taxon>
        <taxon>Segatella</taxon>
    </lineage>
</organism>
<proteinExistence type="predicted"/>
<comment type="caution">
    <text evidence="2">The sequence shown here is derived from an EMBL/GenBank/DDBJ whole genome shotgun (WGS) entry which is preliminary data.</text>
</comment>
<evidence type="ECO:0000256" key="1">
    <source>
        <dbReference type="SAM" id="SignalP"/>
    </source>
</evidence>
<sequence length="138" mass="16150">MKLRHLYISLVTIVISLLPLSNVCAQDTQTNWTYMGKIAAVCSIEKYWDKEECIREEKEWVLLYSSFDGEKMTYKIYVPTIDKSLPVEKSKSYTGETIEWSRNSKYITKFPSLSEMYTHYAITLGHAFYFNVTSARKD</sequence>
<evidence type="ECO:0000313" key="3">
    <source>
        <dbReference type="Proteomes" id="UP000480425"/>
    </source>
</evidence>